<reference evidence="2 3" key="1">
    <citation type="submission" date="2019-05" db="EMBL/GenBank/DDBJ databases">
        <authorList>
            <person name="Lee S.D."/>
        </authorList>
    </citation>
    <scope>NUCLEOTIDE SEQUENCE [LARGE SCALE GENOMIC DNA]</scope>
    <source>
        <strain evidence="2 3">YC2-7</strain>
    </source>
</reference>
<dbReference type="GO" id="GO:0016787">
    <property type="term" value="F:hydrolase activity"/>
    <property type="evidence" value="ECO:0007669"/>
    <property type="project" value="UniProtKB-KW"/>
</dbReference>
<dbReference type="PRINTS" id="PR00412">
    <property type="entry name" value="EPOXHYDRLASE"/>
</dbReference>
<dbReference type="PRINTS" id="PR00111">
    <property type="entry name" value="ABHYDROLASE"/>
</dbReference>
<dbReference type="RefSeq" id="WP_169593460.1">
    <property type="nucleotide sequence ID" value="NZ_VCQU01000012.1"/>
</dbReference>
<dbReference type="InterPro" id="IPR029058">
    <property type="entry name" value="AB_hydrolase_fold"/>
</dbReference>
<accession>A0A848KTC8</accession>
<evidence type="ECO:0000313" key="3">
    <source>
        <dbReference type="Proteomes" id="UP000535543"/>
    </source>
</evidence>
<feature type="domain" description="AB hydrolase-1" evidence="1">
    <location>
        <begin position="31"/>
        <end position="269"/>
    </location>
</feature>
<dbReference type="PANTHER" id="PTHR43798">
    <property type="entry name" value="MONOACYLGLYCEROL LIPASE"/>
    <property type="match status" value="1"/>
</dbReference>
<proteinExistence type="predicted"/>
<dbReference type="InterPro" id="IPR000073">
    <property type="entry name" value="AB_hydrolase_1"/>
</dbReference>
<keyword evidence="3" id="KW-1185">Reference proteome</keyword>
<keyword evidence="2" id="KW-0378">Hydrolase</keyword>
<gene>
    <name evidence="2" type="ORF">FGL95_27610</name>
</gene>
<dbReference type="EMBL" id="VCQU01000012">
    <property type="protein sequence ID" value="NMN98807.1"/>
    <property type="molecule type" value="Genomic_DNA"/>
</dbReference>
<dbReference type="InterPro" id="IPR050266">
    <property type="entry name" value="AB_hydrolase_sf"/>
</dbReference>
<dbReference type="AlphaFoldDB" id="A0A848KTC8"/>
<dbReference type="PANTHER" id="PTHR43798:SF33">
    <property type="entry name" value="HYDROLASE, PUTATIVE (AFU_ORTHOLOGUE AFUA_2G14860)-RELATED"/>
    <property type="match status" value="1"/>
</dbReference>
<dbReference type="Gene3D" id="3.40.50.1820">
    <property type="entry name" value="alpha/beta hydrolase"/>
    <property type="match status" value="1"/>
</dbReference>
<dbReference type="InterPro" id="IPR000639">
    <property type="entry name" value="Epox_hydrolase-like"/>
</dbReference>
<dbReference type="GO" id="GO:0016020">
    <property type="term" value="C:membrane"/>
    <property type="evidence" value="ECO:0007669"/>
    <property type="project" value="TreeGrafter"/>
</dbReference>
<dbReference type="SUPFAM" id="SSF53474">
    <property type="entry name" value="alpha/beta-Hydrolases"/>
    <property type="match status" value="1"/>
</dbReference>
<sequence length="281" mass="30574">MSARQQIGTITSIGGVDIHVREDGPPDAKAVVLIHGFASSMHWYDRVTLLLAEKFHVIRVDLLGHGLSTRDADLAPRSQARAIAPVLDKFGIRDAAVAGHSYGADVALALAEGSDLISELVIIGQAPDYSYSNLPPVDIALNLPFVPSLLHRLTPVAAIALLTQSGFAPGYRMDTAFDIRDQAVRDHLAMNPTMYKTVLPDRRKWLARRPLDEQLRDCGLPTLVIHGRQDQLYDWAKTEARYEAAGARVEVIDGAGHSPNVERPAAVARILGDFLSSAHTL</sequence>
<reference evidence="2 3" key="2">
    <citation type="submission" date="2020-06" db="EMBL/GenBank/DDBJ databases">
        <title>Antribacter stalactiti gen. nov., sp. nov., a new member of the family Nacardiaceae isolated from a cave.</title>
        <authorList>
            <person name="Kim I.S."/>
        </authorList>
    </citation>
    <scope>NUCLEOTIDE SEQUENCE [LARGE SCALE GENOMIC DNA]</scope>
    <source>
        <strain evidence="2 3">YC2-7</strain>
    </source>
</reference>
<evidence type="ECO:0000259" key="1">
    <source>
        <dbReference type="Pfam" id="PF12697"/>
    </source>
</evidence>
<comment type="caution">
    <text evidence="2">The sequence shown here is derived from an EMBL/GenBank/DDBJ whole genome shotgun (WGS) entry which is preliminary data.</text>
</comment>
<organism evidence="2 3">
    <name type="scientific">Antrihabitans stalactiti</name>
    <dbReference type="NCBI Taxonomy" id="2584121"/>
    <lineage>
        <taxon>Bacteria</taxon>
        <taxon>Bacillati</taxon>
        <taxon>Actinomycetota</taxon>
        <taxon>Actinomycetes</taxon>
        <taxon>Mycobacteriales</taxon>
        <taxon>Nocardiaceae</taxon>
        <taxon>Antrihabitans</taxon>
    </lineage>
</organism>
<protein>
    <submittedName>
        <fullName evidence="2">Alpha/beta hydrolase</fullName>
    </submittedName>
</protein>
<name>A0A848KTC8_9NOCA</name>
<dbReference type="Proteomes" id="UP000535543">
    <property type="component" value="Unassembled WGS sequence"/>
</dbReference>
<evidence type="ECO:0000313" key="2">
    <source>
        <dbReference type="EMBL" id="NMN98807.1"/>
    </source>
</evidence>
<dbReference type="Pfam" id="PF12697">
    <property type="entry name" value="Abhydrolase_6"/>
    <property type="match status" value="1"/>
</dbReference>